<name>A0ABM8IKR3_9FIRM</name>
<proteinExistence type="predicted"/>
<dbReference type="InterPro" id="IPR002933">
    <property type="entry name" value="Peptidase_M20"/>
</dbReference>
<reference evidence="2" key="1">
    <citation type="journal article" date="2024" name="Int. J. Syst. Evol. Microbiol.">
        <title>Turicibacter faecis sp. nov., isolated from faeces of heart failure mouse model.</title>
        <authorList>
            <person name="Imamura Y."/>
            <person name="Motooka D."/>
            <person name="Nakajima Y."/>
            <person name="Ito S."/>
            <person name="Kitakaze M."/>
            <person name="Iida T."/>
            <person name="Nakamura S."/>
        </authorList>
    </citation>
    <scope>NUCLEOTIDE SEQUENCE</scope>
    <source>
        <strain evidence="2">TC023</strain>
    </source>
</reference>
<accession>A0ABM8IKR3</accession>
<dbReference type="SUPFAM" id="SSF55031">
    <property type="entry name" value="Bacterial exopeptidase dimerisation domain"/>
    <property type="match status" value="1"/>
</dbReference>
<evidence type="ECO:0000313" key="2">
    <source>
        <dbReference type="EMBL" id="BEH90232.1"/>
    </source>
</evidence>
<evidence type="ECO:0000313" key="3">
    <source>
        <dbReference type="Proteomes" id="UP001432099"/>
    </source>
</evidence>
<dbReference type="PIRSF" id="PIRSF005962">
    <property type="entry name" value="Pept_M20D_amidohydro"/>
    <property type="match status" value="1"/>
</dbReference>
<dbReference type="Gene3D" id="3.30.70.360">
    <property type="match status" value="1"/>
</dbReference>
<dbReference type="Proteomes" id="UP001432099">
    <property type="component" value="Chromosome"/>
</dbReference>
<dbReference type="Gene3D" id="3.40.630.10">
    <property type="entry name" value="Zn peptidases"/>
    <property type="match status" value="1"/>
</dbReference>
<dbReference type="CDD" id="cd03886">
    <property type="entry name" value="M20_Acy1"/>
    <property type="match status" value="1"/>
</dbReference>
<dbReference type="SUPFAM" id="SSF53187">
    <property type="entry name" value="Zn-dependent exopeptidases"/>
    <property type="match status" value="1"/>
</dbReference>
<dbReference type="RefSeq" id="WP_338617791.1">
    <property type="nucleotide sequence ID" value="NZ_AP028127.1"/>
</dbReference>
<dbReference type="InterPro" id="IPR036264">
    <property type="entry name" value="Bact_exopeptidase_dim_dom"/>
</dbReference>
<dbReference type="PANTHER" id="PTHR11014:SF63">
    <property type="entry name" value="METALLOPEPTIDASE, PUTATIVE (AFU_ORTHOLOGUE AFUA_6G09600)-RELATED"/>
    <property type="match status" value="1"/>
</dbReference>
<dbReference type="InterPro" id="IPR017439">
    <property type="entry name" value="Amidohydrolase"/>
</dbReference>
<sequence>MDLNEIMKSHRRYLHQIPELGFCEFKTSAYLKEQLLQLGYEVYPTAKTGLLAYRRGESEACIAFRADMDGLSLTEETQMEHPSIHEGQMHGCGHDGHMSILLGFATYLSTINELKKSVLLIFQPAEEGPGGAEVVVSEGVFTKYHVQYIFGLHLYPEIEEGKFGLRKGVITAQTGEVDIKVQGRGGHGALPHLSTDALVIASQLLMSYQTIVSRNLNPISCGVLTIGTMHGGERRNIIAEEVELTGTIRAFSEEVYETIKRRMVEINQGLESMFKARITTTFRDMYPCIVNDAHLVELIKSSSLASSMVEMDPMMIAEDFAYYQKEVPGLFFMLGTRNEERGFTYPLHHSKFNFSDEVFMRGLKLYQEVGNLLKIY</sequence>
<evidence type="ECO:0000259" key="1">
    <source>
        <dbReference type="Pfam" id="PF07687"/>
    </source>
</evidence>
<keyword evidence="3" id="KW-1185">Reference proteome</keyword>
<dbReference type="Pfam" id="PF07687">
    <property type="entry name" value="M20_dimer"/>
    <property type="match status" value="1"/>
</dbReference>
<protein>
    <submittedName>
        <fullName evidence="2">Peptidase</fullName>
    </submittedName>
</protein>
<dbReference type="EMBL" id="AP028127">
    <property type="protein sequence ID" value="BEH90232.1"/>
    <property type="molecule type" value="Genomic_DNA"/>
</dbReference>
<gene>
    <name evidence="2" type="ORF">T23_03340</name>
</gene>
<dbReference type="NCBIfam" id="TIGR01891">
    <property type="entry name" value="amidohydrolases"/>
    <property type="match status" value="1"/>
</dbReference>
<dbReference type="PANTHER" id="PTHR11014">
    <property type="entry name" value="PEPTIDASE M20 FAMILY MEMBER"/>
    <property type="match status" value="1"/>
</dbReference>
<feature type="domain" description="Peptidase M20 dimerisation" evidence="1">
    <location>
        <begin position="176"/>
        <end position="266"/>
    </location>
</feature>
<dbReference type="Pfam" id="PF01546">
    <property type="entry name" value="Peptidase_M20"/>
    <property type="match status" value="1"/>
</dbReference>
<dbReference type="InterPro" id="IPR011650">
    <property type="entry name" value="Peptidase_M20_dimer"/>
</dbReference>
<organism evidence="2 3">
    <name type="scientific">Turicibacter faecis</name>
    <dbReference type="NCBI Taxonomy" id="2963365"/>
    <lineage>
        <taxon>Bacteria</taxon>
        <taxon>Bacillati</taxon>
        <taxon>Bacillota</taxon>
        <taxon>Erysipelotrichia</taxon>
        <taxon>Erysipelotrichales</taxon>
        <taxon>Turicibacteraceae</taxon>
        <taxon>Turicibacter</taxon>
    </lineage>
</organism>